<feature type="region of interest" description="Disordered" evidence="2">
    <location>
        <begin position="70"/>
        <end position="135"/>
    </location>
</feature>
<dbReference type="InterPro" id="IPR052462">
    <property type="entry name" value="SLIRP/GR-RBP-like"/>
</dbReference>
<dbReference type="SMART" id="SM00360">
    <property type="entry name" value="RRM"/>
    <property type="match status" value="1"/>
</dbReference>
<dbReference type="PROSITE" id="PS50102">
    <property type="entry name" value="RRM"/>
    <property type="match status" value="1"/>
</dbReference>
<proteinExistence type="predicted"/>
<dbReference type="OrthoDB" id="9798855at2"/>
<dbReference type="RefSeq" id="WP_026991207.1">
    <property type="nucleotide sequence ID" value="NZ_AUGP01000025.1"/>
</dbReference>
<dbReference type="Pfam" id="PF00076">
    <property type="entry name" value="RRM_1"/>
    <property type="match status" value="1"/>
</dbReference>
<dbReference type="SUPFAM" id="SSF54928">
    <property type="entry name" value="RNA-binding domain, RBD"/>
    <property type="match status" value="1"/>
</dbReference>
<dbReference type="Proteomes" id="UP000030111">
    <property type="component" value="Unassembled WGS sequence"/>
</dbReference>
<sequence>MNIFVGSLPFSLGEADLRESFEAYGPVDSVKIITDKFTGRSKGFGFVEMPNEEEGQKAIDELNGATVQGRAIVVNKSEPRPEGGERRSFGGGNSRPGGFNRDNNRSGGSGGGDRGGYNRGGNSGGGGDYNRGGRY</sequence>
<protein>
    <submittedName>
        <fullName evidence="4">RNA-binding protein</fullName>
    </submittedName>
</protein>
<dbReference type="InterPro" id="IPR035979">
    <property type="entry name" value="RBD_domain_sf"/>
</dbReference>
<feature type="compositionally biased region" description="Basic and acidic residues" evidence="2">
    <location>
        <begin position="77"/>
        <end position="88"/>
    </location>
</feature>
<dbReference type="PANTHER" id="PTHR48027">
    <property type="entry name" value="HETEROGENEOUS NUCLEAR RIBONUCLEOPROTEIN 87F-RELATED"/>
    <property type="match status" value="1"/>
</dbReference>
<evidence type="ECO:0000256" key="1">
    <source>
        <dbReference type="ARBA" id="ARBA00022884"/>
    </source>
</evidence>
<gene>
    <name evidence="4" type="ORF">Q766_21080</name>
</gene>
<dbReference type="InterPro" id="IPR000504">
    <property type="entry name" value="RRM_dom"/>
</dbReference>
<feature type="compositionally biased region" description="Gly residues" evidence="2">
    <location>
        <begin position="107"/>
        <end position="135"/>
    </location>
</feature>
<feature type="domain" description="RRM" evidence="3">
    <location>
        <begin position="1"/>
        <end position="79"/>
    </location>
</feature>
<organism evidence="4 5">
    <name type="scientific">Flavobacterium subsaxonicum WB 4.1-42 = DSM 21790</name>
    <dbReference type="NCBI Taxonomy" id="1121898"/>
    <lineage>
        <taxon>Bacteria</taxon>
        <taxon>Pseudomonadati</taxon>
        <taxon>Bacteroidota</taxon>
        <taxon>Flavobacteriia</taxon>
        <taxon>Flavobacteriales</taxon>
        <taxon>Flavobacteriaceae</taxon>
        <taxon>Flavobacterium</taxon>
    </lineage>
</organism>
<comment type="caution">
    <text evidence="4">The sequence shown here is derived from an EMBL/GenBank/DDBJ whole genome shotgun (WGS) entry which is preliminary data.</text>
</comment>
<dbReference type="STRING" id="1121898.GCA_000422725_03032"/>
<accession>A0A0A2MHC1</accession>
<dbReference type="InterPro" id="IPR012677">
    <property type="entry name" value="Nucleotide-bd_a/b_plait_sf"/>
</dbReference>
<dbReference type="AlphaFoldDB" id="A0A0A2MHC1"/>
<evidence type="ECO:0000259" key="3">
    <source>
        <dbReference type="PROSITE" id="PS50102"/>
    </source>
</evidence>
<dbReference type="GO" id="GO:0003723">
    <property type="term" value="F:RNA binding"/>
    <property type="evidence" value="ECO:0007669"/>
    <property type="project" value="UniProtKB-KW"/>
</dbReference>
<dbReference type="EMBL" id="JRLY01000042">
    <property type="protein sequence ID" value="KGO90873.1"/>
    <property type="molecule type" value="Genomic_DNA"/>
</dbReference>
<evidence type="ECO:0000313" key="4">
    <source>
        <dbReference type="EMBL" id="KGO90873.1"/>
    </source>
</evidence>
<dbReference type="InterPro" id="IPR048289">
    <property type="entry name" value="RRM2_NsCP33-like"/>
</dbReference>
<evidence type="ECO:0000256" key="2">
    <source>
        <dbReference type="SAM" id="MobiDB-lite"/>
    </source>
</evidence>
<evidence type="ECO:0000313" key="5">
    <source>
        <dbReference type="Proteomes" id="UP000030111"/>
    </source>
</evidence>
<reference evidence="4 5" key="1">
    <citation type="submission" date="2013-09" db="EMBL/GenBank/DDBJ databases">
        <authorList>
            <person name="Zeng Z."/>
            <person name="Chen C."/>
        </authorList>
    </citation>
    <scope>NUCLEOTIDE SEQUENCE [LARGE SCALE GENOMIC DNA]</scope>
    <source>
        <strain evidence="4 5">WB 4.1-42</strain>
    </source>
</reference>
<dbReference type="CDD" id="cd21608">
    <property type="entry name" value="RRM2_NsCP33_like"/>
    <property type="match status" value="1"/>
</dbReference>
<keyword evidence="5" id="KW-1185">Reference proteome</keyword>
<keyword evidence="1" id="KW-0694">RNA-binding</keyword>
<dbReference type="eggNOG" id="COG0724">
    <property type="taxonomic scope" value="Bacteria"/>
</dbReference>
<name>A0A0A2MHC1_9FLAO</name>
<dbReference type="Gene3D" id="3.30.70.330">
    <property type="match status" value="1"/>
</dbReference>